<gene>
    <name evidence="1" type="ORF">B0H17DRAFT_1126585</name>
</gene>
<dbReference type="EMBL" id="JARKIE010000009">
    <property type="protein sequence ID" value="KAJ7704971.1"/>
    <property type="molecule type" value="Genomic_DNA"/>
</dbReference>
<reference evidence="1" key="1">
    <citation type="submission" date="2023-03" db="EMBL/GenBank/DDBJ databases">
        <title>Massive genome expansion in bonnet fungi (Mycena s.s.) driven by repeated elements and novel gene families across ecological guilds.</title>
        <authorList>
            <consortium name="Lawrence Berkeley National Laboratory"/>
            <person name="Harder C.B."/>
            <person name="Miyauchi S."/>
            <person name="Viragh M."/>
            <person name="Kuo A."/>
            <person name="Thoen E."/>
            <person name="Andreopoulos B."/>
            <person name="Lu D."/>
            <person name="Skrede I."/>
            <person name="Drula E."/>
            <person name="Henrissat B."/>
            <person name="Morin E."/>
            <person name="Kohler A."/>
            <person name="Barry K."/>
            <person name="LaButti K."/>
            <person name="Morin E."/>
            <person name="Salamov A."/>
            <person name="Lipzen A."/>
            <person name="Mereny Z."/>
            <person name="Hegedus B."/>
            <person name="Baldrian P."/>
            <person name="Stursova M."/>
            <person name="Weitz H."/>
            <person name="Taylor A."/>
            <person name="Grigoriev I.V."/>
            <person name="Nagy L.G."/>
            <person name="Martin F."/>
            <person name="Kauserud H."/>
        </authorList>
    </citation>
    <scope>NUCLEOTIDE SEQUENCE</scope>
    <source>
        <strain evidence="1">CBHHK067</strain>
    </source>
</reference>
<accession>A0AAD7GTE7</accession>
<dbReference type="AlphaFoldDB" id="A0AAD7GTE7"/>
<protein>
    <submittedName>
        <fullName evidence="1">Uncharacterized protein</fullName>
    </submittedName>
</protein>
<sequence>MYTVFSALNIQISGRKAKFGEGELQRQGHAVEINRNSSAHASQSLRLEERAHGLGLPNQIPLCRVTARTPRCAWNVGRAEGRNNPACRATDLQALQARKEVGGSEDLDLLAKSTRGRKMELKIGNGSCGPEKVPKCAGWAVILVNHSEKFRSQDERGTNDLGRSKRGTVWKHGHIWDGQRPHWE</sequence>
<comment type="caution">
    <text evidence="1">The sequence shown here is derived from an EMBL/GenBank/DDBJ whole genome shotgun (WGS) entry which is preliminary data.</text>
</comment>
<name>A0AAD7GTE7_MYCRO</name>
<proteinExistence type="predicted"/>
<organism evidence="1 2">
    <name type="scientific">Mycena rosella</name>
    <name type="common">Pink bonnet</name>
    <name type="synonym">Agaricus rosellus</name>
    <dbReference type="NCBI Taxonomy" id="1033263"/>
    <lineage>
        <taxon>Eukaryota</taxon>
        <taxon>Fungi</taxon>
        <taxon>Dikarya</taxon>
        <taxon>Basidiomycota</taxon>
        <taxon>Agaricomycotina</taxon>
        <taxon>Agaricomycetes</taxon>
        <taxon>Agaricomycetidae</taxon>
        <taxon>Agaricales</taxon>
        <taxon>Marasmiineae</taxon>
        <taxon>Mycenaceae</taxon>
        <taxon>Mycena</taxon>
    </lineage>
</organism>
<evidence type="ECO:0000313" key="2">
    <source>
        <dbReference type="Proteomes" id="UP001221757"/>
    </source>
</evidence>
<evidence type="ECO:0000313" key="1">
    <source>
        <dbReference type="EMBL" id="KAJ7704971.1"/>
    </source>
</evidence>
<keyword evidence="2" id="KW-1185">Reference proteome</keyword>
<dbReference type="Proteomes" id="UP001221757">
    <property type="component" value="Unassembled WGS sequence"/>
</dbReference>